<reference evidence="2 3" key="1">
    <citation type="journal article" date="2017" name="Genome Biol.">
        <title>New reference genome sequences of hot pepper reveal the massive evolution of plant disease-resistance genes by retroduplication.</title>
        <authorList>
            <person name="Kim S."/>
            <person name="Park J."/>
            <person name="Yeom S.I."/>
            <person name="Kim Y.M."/>
            <person name="Seo E."/>
            <person name="Kim K.T."/>
            <person name="Kim M.S."/>
            <person name="Lee J.M."/>
            <person name="Cheong K."/>
            <person name="Shin H.S."/>
            <person name="Kim S.B."/>
            <person name="Han K."/>
            <person name="Lee J."/>
            <person name="Park M."/>
            <person name="Lee H.A."/>
            <person name="Lee H.Y."/>
            <person name="Lee Y."/>
            <person name="Oh S."/>
            <person name="Lee J.H."/>
            <person name="Choi E."/>
            <person name="Choi E."/>
            <person name="Lee S.E."/>
            <person name="Jeon J."/>
            <person name="Kim H."/>
            <person name="Choi G."/>
            <person name="Song H."/>
            <person name="Lee J."/>
            <person name="Lee S.C."/>
            <person name="Kwon J.K."/>
            <person name="Lee H.Y."/>
            <person name="Koo N."/>
            <person name="Hong Y."/>
            <person name="Kim R.W."/>
            <person name="Kang W.H."/>
            <person name="Huh J.H."/>
            <person name="Kang B.C."/>
            <person name="Yang T.J."/>
            <person name="Lee Y.H."/>
            <person name="Bennetzen J.L."/>
            <person name="Choi D."/>
        </authorList>
    </citation>
    <scope>NUCLEOTIDE SEQUENCE [LARGE SCALE GENOMIC DNA]</scope>
    <source>
        <strain evidence="3">cv. PBC81</strain>
    </source>
</reference>
<keyword evidence="3" id="KW-1185">Reference proteome</keyword>
<sequence length="785" mass="89944">MLLQITYQDKATQTENIEEDTLENILNTLTMLSLKMDSMGTEIEKLKTNEDKLKSIAMNQLTQQCAELCRSEDNKIQEIEGDVGTLHKTYNIYQSTPAETRINYRDMGACCSCQRVRHYDHQGNYRHHNIVHNSNGDDRDNIIVEDDQGVVGKGDFGANIRLHGYSKFVSMYSQQGKKGINQDAMTVWENFGGEKGAFFCGVFDGHGPSGHKVARYVRDLLPSKISLSLKECNINENEIIKSTDNDDESDQNYILFDAWKAAYLKSYKEMDEQLGREPTIESYSSGTTAVTLFKQGEHLFIGNLGDSRAIICTKDEKDQLVSQQLTVDLKPHLPSEYERIKSCKGRVMAMEQEPSVYRVWMPDEDCPGLAMARAFGDFCLKDYGLISVPEVYYRKLTESDEFVVLATDGVWDVLSNDEVIRIVATTRKRSMAARTLVECAVRAWKYKYPRAKVDDCGVVCLFFKRQKPLLTKSMSEVTQLSFNYLELANDQNYPDNTKTDDGLDTLLDYQVKEGDDQEVARRVKDGFDNDNKSSSTENLHYRGQRRRSATKFVLELYLHLAQGTKAFSNDDASLVKLTERQWTVEYLTMKDPLELWTDLKEKYDHLKAMVLPRARYEWMHLRFEYFKTIVEYNSVVFNVDSQLKLRGKSKGERDIELGRIDLPGLKLIQNMPPKRASKSKIDNQSTPYLVREEPLDEHVSHAEFRTAFTTLANLVTAQNNWPTIFLANPVANSVAARTWDFTRMNHPLFSNFKSEEDPQEFLDQVQKVTDIMGVTLSESAELATY</sequence>
<accession>A0A2G2VU50</accession>
<evidence type="ECO:0000313" key="2">
    <source>
        <dbReference type="EMBL" id="PHT36519.1"/>
    </source>
</evidence>
<reference evidence="3" key="2">
    <citation type="journal article" date="2017" name="J. Anim. Genet.">
        <title>Multiple reference genome sequences of hot pepper reveal the massive evolution of plant disease resistance genes by retroduplication.</title>
        <authorList>
            <person name="Kim S."/>
            <person name="Park J."/>
            <person name="Yeom S.-I."/>
            <person name="Kim Y.-M."/>
            <person name="Seo E."/>
            <person name="Kim K.-T."/>
            <person name="Kim M.-S."/>
            <person name="Lee J.M."/>
            <person name="Cheong K."/>
            <person name="Shin H.-S."/>
            <person name="Kim S.-B."/>
            <person name="Han K."/>
            <person name="Lee J."/>
            <person name="Park M."/>
            <person name="Lee H.-A."/>
            <person name="Lee H.-Y."/>
            <person name="Lee Y."/>
            <person name="Oh S."/>
            <person name="Lee J.H."/>
            <person name="Choi E."/>
            <person name="Choi E."/>
            <person name="Lee S.E."/>
            <person name="Jeon J."/>
            <person name="Kim H."/>
            <person name="Choi G."/>
            <person name="Song H."/>
            <person name="Lee J."/>
            <person name="Lee S.-C."/>
            <person name="Kwon J.-K."/>
            <person name="Lee H.-Y."/>
            <person name="Koo N."/>
            <person name="Hong Y."/>
            <person name="Kim R.W."/>
            <person name="Kang W.-H."/>
            <person name="Huh J.H."/>
            <person name="Kang B.-C."/>
            <person name="Yang T.-J."/>
            <person name="Lee Y.-H."/>
            <person name="Bennetzen J.L."/>
            <person name="Choi D."/>
        </authorList>
    </citation>
    <scope>NUCLEOTIDE SEQUENCE [LARGE SCALE GENOMIC DNA]</scope>
    <source>
        <strain evidence="3">cv. PBC81</strain>
    </source>
</reference>
<feature type="domain" description="PPM-type phosphatase" evidence="1">
    <location>
        <begin position="168"/>
        <end position="463"/>
    </location>
</feature>
<comment type="caution">
    <text evidence="2">The sequence shown here is derived from an EMBL/GenBank/DDBJ whole genome shotgun (WGS) entry which is preliminary data.</text>
</comment>
<dbReference type="Gene3D" id="3.60.40.10">
    <property type="entry name" value="PPM-type phosphatase domain"/>
    <property type="match status" value="1"/>
</dbReference>
<evidence type="ECO:0000313" key="3">
    <source>
        <dbReference type="Proteomes" id="UP000224567"/>
    </source>
</evidence>
<dbReference type="OrthoDB" id="10264738at2759"/>
<dbReference type="SUPFAM" id="SSF81606">
    <property type="entry name" value="PP2C-like"/>
    <property type="match status" value="1"/>
</dbReference>
<dbReference type="PROSITE" id="PS51746">
    <property type="entry name" value="PPM_2"/>
    <property type="match status" value="1"/>
</dbReference>
<dbReference type="Proteomes" id="UP000224567">
    <property type="component" value="Unassembled WGS sequence"/>
</dbReference>
<dbReference type="InterPro" id="IPR015655">
    <property type="entry name" value="PP2C"/>
</dbReference>
<protein>
    <recommendedName>
        <fullName evidence="1">PPM-type phosphatase domain-containing protein</fullName>
    </recommendedName>
</protein>
<dbReference type="InterPro" id="IPR036457">
    <property type="entry name" value="PPM-type-like_dom_sf"/>
</dbReference>
<organism evidence="2 3">
    <name type="scientific">Capsicum baccatum</name>
    <name type="common">Peruvian pepper</name>
    <dbReference type="NCBI Taxonomy" id="33114"/>
    <lineage>
        <taxon>Eukaryota</taxon>
        <taxon>Viridiplantae</taxon>
        <taxon>Streptophyta</taxon>
        <taxon>Embryophyta</taxon>
        <taxon>Tracheophyta</taxon>
        <taxon>Spermatophyta</taxon>
        <taxon>Magnoliopsida</taxon>
        <taxon>eudicotyledons</taxon>
        <taxon>Gunneridae</taxon>
        <taxon>Pentapetalae</taxon>
        <taxon>asterids</taxon>
        <taxon>lamiids</taxon>
        <taxon>Solanales</taxon>
        <taxon>Solanaceae</taxon>
        <taxon>Solanoideae</taxon>
        <taxon>Capsiceae</taxon>
        <taxon>Capsicum</taxon>
    </lineage>
</organism>
<dbReference type="AlphaFoldDB" id="A0A2G2VU50"/>
<dbReference type="Pfam" id="PF00481">
    <property type="entry name" value="PP2C"/>
    <property type="match status" value="1"/>
</dbReference>
<dbReference type="STRING" id="33114.A0A2G2VU50"/>
<proteinExistence type="predicted"/>
<gene>
    <name evidence="2" type="ORF">CQW23_24219</name>
</gene>
<dbReference type="GO" id="GO:0004722">
    <property type="term" value="F:protein serine/threonine phosphatase activity"/>
    <property type="evidence" value="ECO:0007669"/>
    <property type="project" value="InterPro"/>
</dbReference>
<name>A0A2G2VU50_CAPBA</name>
<dbReference type="PANTHER" id="PTHR47992">
    <property type="entry name" value="PROTEIN PHOSPHATASE"/>
    <property type="match status" value="1"/>
</dbReference>
<dbReference type="InterPro" id="IPR001932">
    <property type="entry name" value="PPM-type_phosphatase-like_dom"/>
</dbReference>
<dbReference type="EMBL" id="MLFT02000010">
    <property type="protein sequence ID" value="PHT36519.1"/>
    <property type="molecule type" value="Genomic_DNA"/>
</dbReference>
<dbReference type="SMART" id="SM00332">
    <property type="entry name" value="PP2Cc"/>
    <property type="match status" value="1"/>
</dbReference>
<evidence type="ECO:0000259" key="1">
    <source>
        <dbReference type="PROSITE" id="PS51746"/>
    </source>
</evidence>
<dbReference type="CDD" id="cd00143">
    <property type="entry name" value="PP2Cc"/>
    <property type="match status" value="1"/>
</dbReference>